<dbReference type="Pfam" id="PF14380">
    <property type="entry name" value="WAK_assoc"/>
    <property type="match status" value="1"/>
</dbReference>
<dbReference type="EMBL" id="PYDT01000006">
    <property type="protein sequence ID" value="THU57226.1"/>
    <property type="molecule type" value="Genomic_DNA"/>
</dbReference>
<dbReference type="STRING" id="52838.A0A4V4H5T1"/>
<dbReference type="InterPro" id="IPR025287">
    <property type="entry name" value="WAK_GUB"/>
</dbReference>
<dbReference type="GO" id="GO:0030247">
    <property type="term" value="F:polysaccharide binding"/>
    <property type="evidence" value="ECO:0007669"/>
    <property type="project" value="InterPro"/>
</dbReference>
<sequence length="260" mass="28586">MHPKSLPSFSPLLFPILLFFINISCEEGCSECKTRSCGEVRDITHPFWFSGEQSPGPPGFEVKCNDSGLPVLVHSIGMSYSILQIFHNNRSLWLNNTKLAADDCPVPNVQFGLDDHFFISTANRELFLFHHCSGTGPENSTPTKCAHDDVYAILGGNYSDFPPPDLSCGCEVLATAPVYIPGGEEESPDRYVDLLKNGFLVEWWDDEGRCGDCRGSGGKCGSDHETGEFVCHCPQRPDDPSSCSLGSQRAGETRKNSRML</sequence>
<dbReference type="InterPro" id="IPR032872">
    <property type="entry name" value="WAK_assoc_C"/>
</dbReference>
<gene>
    <name evidence="8" type="ORF">C4D60_Mb03t01290</name>
</gene>
<protein>
    <recommendedName>
        <fullName evidence="10">Wall-associated receptor kinase C-terminal domain-containing protein</fullName>
    </recommendedName>
</protein>
<feature type="region of interest" description="Disordered" evidence="4">
    <location>
        <begin position="237"/>
        <end position="260"/>
    </location>
</feature>
<dbReference type="Proteomes" id="UP000317650">
    <property type="component" value="Chromosome 3"/>
</dbReference>
<evidence type="ECO:0000256" key="2">
    <source>
        <dbReference type="ARBA" id="ARBA00022729"/>
    </source>
</evidence>
<reference evidence="8 9" key="1">
    <citation type="journal article" date="2019" name="Nat. Plants">
        <title>Genome sequencing of Musa balbisiana reveals subgenome evolution and function divergence in polyploid bananas.</title>
        <authorList>
            <person name="Yao X."/>
        </authorList>
    </citation>
    <scope>NUCLEOTIDE SEQUENCE [LARGE SCALE GENOMIC DNA]</scope>
    <source>
        <strain evidence="9">cv. DH-PKW</strain>
        <tissue evidence="8">Leaves</tissue>
    </source>
</reference>
<evidence type="ECO:0000313" key="9">
    <source>
        <dbReference type="Proteomes" id="UP000317650"/>
    </source>
</evidence>
<dbReference type="GO" id="GO:0016020">
    <property type="term" value="C:membrane"/>
    <property type="evidence" value="ECO:0007669"/>
    <property type="project" value="UniProtKB-SubCell"/>
</dbReference>
<evidence type="ECO:0000313" key="8">
    <source>
        <dbReference type="EMBL" id="THU57226.1"/>
    </source>
</evidence>
<feature type="chain" id="PRO_5020582437" description="Wall-associated receptor kinase C-terminal domain-containing protein" evidence="5">
    <location>
        <begin position="26"/>
        <end position="260"/>
    </location>
</feature>
<evidence type="ECO:0000259" key="7">
    <source>
        <dbReference type="Pfam" id="PF14380"/>
    </source>
</evidence>
<evidence type="ECO:0000256" key="1">
    <source>
        <dbReference type="ARBA" id="ARBA00004167"/>
    </source>
</evidence>
<feature type="domain" description="Wall-associated receptor kinase galacturonan-binding" evidence="6">
    <location>
        <begin position="32"/>
        <end position="95"/>
    </location>
</feature>
<comment type="subcellular location">
    <subcellularLocation>
        <location evidence="1">Membrane</location>
        <topology evidence="1">Single-pass membrane protein</topology>
    </subcellularLocation>
</comment>
<evidence type="ECO:0000256" key="4">
    <source>
        <dbReference type="SAM" id="MobiDB-lite"/>
    </source>
</evidence>
<dbReference type="AlphaFoldDB" id="A0A4V4H5T1"/>
<dbReference type="PANTHER" id="PTHR33138">
    <property type="entry name" value="OS01G0690200 PROTEIN"/>
    <property type="match status" value="1"/>
</dbReference>
<dbReference type="PANTHER" id="PTHR33138:SF75">
    <property type="entry name" value="WALL-ASSOCIATED RECEPTOR KINASE GALACTURONAN-BINDING DOMAIN-CONTAINING PROTEIN"/>
    <property type="match status" value="1"/>
</dbReference>
<evidence type="ECO:0000256" key="3">
    <source>
        <dbReference type="ARBA" id="ARBA00023180"/>
    </source>
</evidence>
<organism evidence="8 9">
    <name type="scientific">Musa balbisiana</name>
    <name type="common">Banana</name>
    <dbReference type="NCBI Taxonomy" id="52838"/>
    <lineage>
        <taxon>Eukaryota</taxon>
        <taxon>Viridiplantae</taxon>
        <taxon>Streptophyta</taxon>
        <taxon>Embryophyta</taxon>
        <taxon>Tracheophyta</taxon>
        <taxon>Spermatophyta</taxon>
        <taxon>Magnoliopsida</taxon>
        <taxon>Liliopsida</taxon>
        <taxon>Zingiberales</taxon>
        <taxon>Musaceae</taxon>
        <taxon>Musa</taxon>
    </lineage>
</organism>
<feature type="signal peptide" evidence="5">
    <location>
        <begin position="1"/>
        <end position="25"/>
    </location>
</feature>
<accession>A0A4V4H5T1</accession>
<proteinExistence type="predicted"/>
<feature type="compositionally biased region" description="Basic and acidic residues" evidence="4">
    <location>
        <begin position="251"/>
        <end position="260"/>
    </location>
</feature>
<keyword evidence="2 5" id="KW-0732">Signal</keyword>
<evidence type="ECO:0000256" key="5">
    <source>
        <dbReference type="SAM" id="SignalP"/>
    </source>
</evidence>
<evidence type="ECO:0000259" key="6">
    <source>
        <dbReference type="Pfam" id="PF13947"/>
    </source>
</evidence>
<evidence type="ECO:0008006" key="10">
    <source>
        <dbReference type="Google" id="ProtNLM"/>
    </source>
</evidence>
<dbReference type="Pfam" id="PF13947">
    <property type="entry name" value="GUB_WAK_bind"/>
    <property type="match status" value="1"/>
</dbReference>
<keyword evidence="9" id="KW-1185">Reference proteome</keyword>
<feature type="domain" description="Wall-associated receptor kinase C-terminal" evidence="7">
    <location>
        <begin position="168"/>
        <end position="235"/>
    </location>
</feature>
<keyword evidence="3" id="KW-0325">Glycoprotein</keyword>
<name>A0A4V4H5T1_MUSBA</name>
<comment type="caution">
    <text evidence="8">The sequence shown here is derived from an EMBL/GenBank/DDBJ whole genome shotgun (WGS) entry which is preliminary data.</text>
</comment>